<feature type="repeat" description="PPR" evidence="1">
    <location>
        <begin position="370"/>
        <end position="404"/>
    </location>
</feature>
<dbReference type="NCBIfam" id="TIGR00756">
    <property type="entry name" value="PPR"/>
    <property type="match status" value="8"/>
</dbReference>
<dbReference type="EMBL" id="JAAAIP010000015">
    <property type="protein sequence ID" value="KAG0329485.1"/>
    <property type="molecule type" value="Genomic_DNA"/>
</dbReference>
<feature type="repeat" description="PPR" evidence="1">
    <location>
        <begin position="619"/>
        <end position="653"/>
    </location>
</feature>
<evidence type="ECO:0000256" key="2">
    <source>
        <dbReference type="SAM" id="MobiDB-lite"/>
    </source>
</evidence>
<dbReference type="GO" id="GO:0006396">
    <property type="term" value="P:RNA processing"/>
    <property type="evidence" value="ECO:0007669"/>
    <property type="project" value="TreeGrafter"/>
</dbReference>
<dbReference type="Pfam" id="PF13041">
    <property type="entry name" value="PPR_2"/>
    <property type="match status" value="2"/>
</dbReference>
<dbReference type="Proteomes" id="UP000738325">
    <property type="component" value="Unassembled WGS sequence"/>
</dbReference>
<accession>A0A9P6UZE3</accession>
<comment type="caution">
    <text evidence="3">The sequence shown here is derived from an EMBL/GenBank/DDBJ whole genome shotgun (WGS) entry which is preliminary data.</text>
</comment>
<dbReference type="InterPro" id="IPR011990">
    <property type="entry name" value="TPR-like_helical_dom_sf"/>
</dbReference>
<dbReference type="Gene3D" id="1.25.40.10">
    <property type="entry name" value="Tetratricopeptide repeat domain"/>
    <property type="match status" value="6"/>
</dbReference>
<dbReference type="GO" id="GO:0003729">
    <property type="term" value="F:mRNA binding"/>
    <property type="evidence" value="ECO:0007669"/>
    <property type="project" value="TreeGrafter"/>
</dbReference>
<sequence length="939" mass="106865">MLAIKSGRLASIKPAGPPTWDSPLATLMIRMLYHQHQPFNHPTSSSSRISNCRAYHLAVKSSPDSTPLRRQLLSEPRPTKHRQAPQSRQGPQSSPAPHIPPLAITSFLSPPGSEKHPNPYETIADSLHDGAFKAAESEVELSLSLPAEFDPDAGNKIMQEACATHNILRIWTTYSRLKAQWNSMDIPPLNFTLYFRIMYRFKGADTATATQWARSVYEDMKQYRRPSIGMANLILDLMLRFENFNTAVDYFNSDIATFNLKPSTRSYNLMIRGHCSRGRLNDAEKIYIDMRTGSLSARADVATYSTLMSEYRRRGMQDRADKVLDEMLSDNVKPNMFIFNSVIKRLVKEKDYRGARRVMTLMKRSFRSPDAVTYSTLIDGYAKDGNEDAIASIQTEMALNKIYPNAKTITSTIQVFASSSLDKDIDRSLEAVLSSLAPGEMNDYTFGVLMNVYGKRKDITAAMGIYDHMVSTGREVNHAIACSLLDGYVRANEVPTANKIFHEHFTMRGIRPPNAWAYSIMITGCCKLGNLVDALHYYHEMNSFRIEPDATICSRLIQLYLEHHQPDAARQMMLLMRNSKLDISVHTYTMLIDYMSSIKDVQKALRYYQEMLAAGVRPDAHCYTVLINAHIRGGDYAACDDTYRQMLIDGVRPTLETFTSLLHVHSFRGNAEKVKEYWGAMTGMGLQPDLKAFTVLMQTYSLTSNVEMTEFIFKEIRNKEIVPDTIALTTLISSYKDLPRLNVARIDEITSLMEELELDPTPHYFEVLMDAFGQHNLPDRVIKTWRQAERLPKQQHWIPTTSNILHAIEACRDRGYIDTLHSVWRAATTASVPARQYGAVVQSPASHRTMLTPAPEVFTAYLNALLTHNRFSEIKTLLNDECWTMRLTPRTEDFELLFTGLAQYEFLQAELESIRQIVVERWPSVKPVVEQIILSTRRI</sequence>
<dbReference type="OrthoDB" id="185373at2759"/>
<evidence type="ECO:0008006" key="5">
    <source>
        <dbReference type="Google" id="ProtNLM"/>
    </source>
</evidence>
<dbReference type="GO" id="GO:0005739">
    <property type="term" value="C:mitochondrion"/>
    <property type="evidence" value="ECO:0007669"/>
    <property type="project" value="TreeGrafter"/>
</dbReference>
<feature type="region of interest" description="Disordered" evidence="2">
    <location>
        <begin position="60"/>
        <end position="122"/>
    </location>
</feature>
<dbReference type="InterPro" id="IPR002885">
    <property type="entry name" value="PPR_rpt"/>
</dbReference>
<dbReference type="Pfam" id="PF12854">
    <property type="entry name" value="PPR_1"/>
    <property type="match status" value="1"/>
</dbReference>
<name>A0A9P6UZE3_9FUNG</name>
<dbReference type="Pfam" id="PF13812">
    <property type="entry name" value="PPR_3"/>
    <property type="match status" value="2"/>
</dbReference>
<feature type="repeat" description="PPR" evidence="1">
    <location>
        <begin position="300"/>
        <end position="334"/>
    </location>
</feature>
<feature type="repeat" description="PPR" evidence="1">
    <location>
        <begin position="584"/>
        <end position="618"/>
    </location>
</feature>
<protein>
    <recommendedName>
        <fullName evidence="5">Pentacotripeptide-repeat region of PRORP domain-containing protein</fullName>
    </recommendedName>
</protein>
<feature type="compositionally biased region" description="Polar residues" evidence="2">
    <location>
        <begin position="84"/>
        <end position="95"/>
    </location>
</feature>
<dbReference type="PANTHER" id="PTHR47934">
    <property type="entry name" value="PENTATRICOPEPTIDE REPEAT-CONTAINING PROTEIN PET309, MITOCHONDRIAL"/>
    <property type="match status" value="1"/>
</dbReference>
<proteinExistence type="predicted"/>
<evidence type="ECO:0000256" key="1">
    <source>
        <dbReference type="PROSITE-ProRule" id="PRU00708"/>
    </source>
</evidence>
<gene>
    <name evidence="3" type="ORF">BGZ99_001871</name>
</gene>
<dbReference type="InterPro" id="IPR051114">
    <property type="entry name" value="Mito_RNA_Proc_CCM1"/>
</dbReference>
<reference evidence="3" key="1">
    <citation type="journal article" date="2020" name="Fungal Divers.">
        <title>Resolving the Mortierellaceae phylogeny through synthesis of multi-gene phylogenetics and phylogenomics.</title>
        <authorList>
            <person name="Vandepol N."/>
            <person name="Liber J."/>
            <person name="Desiro A."/>
            <person name="Na H."/>
            <person name="Kennedy M."/>
            <person name="Barry K."/>
            <person name="Grigoriev I.V."/>
            <person name="Miller A.N."/>
            <person name="O'Donnell K."/>
            <person name="Stajich J.E."/>
            <person name="Bonito G."/>
        </authorList>
    </citation>
    <scope>NUCLEOTIDE SEQUENCE</scope>
    <source>
        <strain evidence="3">REB-010B</strain>
    </source>
</reference>
<feature type="repeat" description="PPR" evidence="1">
    <location>
        <begin position="442"/>
        <end position="476"/>
    </location>
</feature>
<evidence type="ECO:0000313" key="3">
    <source>
        <dbReference type="EMBL" id="KAG0329485.1"/>
    </source>
</evidence>
<dbReference type="PANTHER" id="PTHR47934:SF6">
    <property type="entry name" value="MITOCHONDRIAL GROUP I INTRON SPLICING FACTOR CCM1-RELATED"/>
    <property type="match status" value="1"/>
</dbReference>
<feature type="repeat" description="PPR" evidence="1">
    <location>
        <begin position="263"/>
        <end position="297"/>
    </location>
</feature>
<feature type="repeat" description="PPR" evidence="1">
    <location>
        <begin position="514"/>
        <end position="548"/>
    </location>
</feature>
<dbReference type="GO" id="GO:0007005">
    <property type="term" value="P:mitochondrion organization"/>
    <property type="evidence" value="ECO:0007669"/>
    <property type="project" value="TreeGrafter"/>
</dbReference>
<organism evidence="3 4">
    <name type="scientific">Dissophora globulifera</name>
    <dbReference type="NCBI Taxonomy" id="979702"/>
    <lineage>
        <taxon>Eukaryota</taxon>
        <taxon>Fungi</taxon>
        <taxon>Fungi incertae sedis</taxon>
        <taxon>Mucoromycota</taxon>
        <taxon>Mortierellomycotina</taxon>
        <taxon>Mortierellomycetes</taxon>
        <taxon>Mortierellales</taxon>
        <taxon>Mortierellaceae</taxon>
        <taxon>Dissophora</taxon>
    </lineage>
</organism>
<dbReference type="AlphaFoldDB" id="A0A9P6UZE3"/>
<dbReference type="Pfam" id="PF01535">
    <property type="entry name" value="PPR"/>
    <property type="match status" value="3"/>
</dbReference>
<evidence type="ECO:0000313" key="4">
    <source>
        <dbReference type="Proteomes" id="UP000738325"/>
    </source>
</evidence>
<dbReference type="PROSITE" id="PS51375">
    <property type="entry name" value="PPR"/>
    <property type="match status" value="7"/>
</dbReference>
<keyword evidence="4" id="KW-1185">Reference proteome</keyword>